<evidence type="ECO:0000259" key="5">
    <source>
        <dbReference type="Pfam" id="PF25954"/>
    </source>
</evidence>
<dbReference type="AlphaFoldDB" id="A0A4R0YP89"/>
<dbReference type="Pfam" id="PF25967">
    <property type="entry name" value="RND-MFP_C"/>
    <property type="match status" value="1"/>
</dbReference>
<dbReference type="InterPro" id="IPR058792">
    <property type="entry name" value="Beta-barrel_RND_2"/>
</dbReference>
<accession>A0A4R0YP89</accession>
<proteinExistence type="inferred from homology"/>
<dbReference type="PROSITE" id="PS51257">
    <property type="entry name" value="PROKAR_LIPOPROTEIN"/>
    <property type="match status" value="1"/>
</dbReference>
<dbReference type="SUPFAM" id="SSF111369">
    <property type="entry name" value="HlyD-like secretion proteins"/>
    <property type="match status" value="1"/>
</dbReference>
<keyword evidence="2" id="KW-0813">Transport</keyword>
<dbReference type="InterPro" id="IPR006143">
    <property type="entry name" value="RND_pump_MFP"/>
</dbReference>
<dbReference type="Gene3D" id="2.40.420.20">
    <property type="match status" value="1"/>
</dbReference>
<dbReference type="Pfam" id="PF25973">
    <property type="entry name" value="BSH_CzcB"/>
    <property type="match status" value="1"/>
</dbReference>
<feature type="domain" description="Multidrug resistance protein MdtA-like C-terminal permuted SH3" evidence="6">
    <location>
        <begin position="318"/>
        <end position="377"/>
    </location>
</feature>
<evidence type="ECO:0000256" key="2">
    <source>
        <dbReference type="ARBA" id="ARBA00022448"/>
    </source>
</evidence>
<dbReference type="EMBL" id="SJTG01000005">
    <property type="protein sequence ID" value="TCI07427.1"/>
    <property type="molecule type" value="Genomic_DNA"/>
</dbReference>
<dbReference type="FunFam" id="2.40.30.170:FF:000010">
    <property type="entry name" value="Efflux RND transporter periplasmic adaptor subunit"/>
    <property type="match status" value="1"/>
</dbReference>
<dbReference type="Gene3D" id="2.40.50.100">
    <property type="match status" value="1"/>
</dbReference>
<dbReference type="InterPro" id="IPR051909">
    <property type="entry name" value="MFP_Cation_Efflux"/>
</dbReference>
<feature type="domain" description="CusB-like beta-barrel" evidence="5">
    <location>
        <begin position="238"/>
        <end position="314"/>
    </location>
</feature>
<organism evidence="8 9">
    <name type="scientific">Dyella soli</name>
    <dbReference type="NCBI Taxonomy" id="522319"/>
    <lineage>
        <taxon>Bacteria</taxon>
        <taxon>Pseudomonadati</taxon>
        <taxon>Pseudomonadota</taxon>
        <taxon>Gammaproteobacteria</taxon>
        <taxon>Lysobacterales</taxon>
        <taxon>Rhodanobacteraceae</taxon>
        <taxon>Dyella</taxon>
    </lineage>
</organism>
<dbReference type="InterPro" id="IPR058647">
    <property type="entry name" value="BSH_CzcB-like"/>
</dbReference>
<feature type="region of interest" description="Disordered" evidence="3">
    <location>
        <begin position="149"/>
        <end position="169"/>
    </location>
</feature>
<reference evidence="8 9" key="1">
    <citation type="submission" date="2019-02" db="EMBL/GenBank/DDBJ databases">
        <title>Dyella amyloliquefaciens sp. nov., isolated from forest soil.</title>
        <authorList>
            <person name="Gao Z.-H."/>
            <person name="Qiu L.-H."/>
        </authorList>
    </citation>
    <scope>NUCLEOTIDE SEQUENCE [LARGE SCALE GENOMIC DNA]</scope>
    <source>
        <strain evidence="8 9">KACC 12747</strain>
    </source>
</reference>
<feature type="domain" description="CzcB-like barrel-sandwich hybrid" evidence="7">
    <location>
        <begin position="84"/>
        <end position="235"/>
    </location>
</feature>
<evidence type="ECO:0000313" key="9">
    <source>
        <dbReference type="Proteomes" id="UP000291822"/>
    </source>
</evidence>
<dbReference type="Proteomes" id="UP000291822">
    <property type="component" value="Unassembled WGS sequence"/>
</dbReference>
<feature type="signal peptide" evidence="4">
    <location>
        <begin position="1"/>
        <end position="26"/>
    </location>
</feature>
<dbReference type="NCBIfam" id="TIGR01730">
    <property type="entry name" value="RND_mfp"/>
    <property type="match status" value="1"/>
</dbReference>
<keyword evidence="4" id="KW-0732">Signal</keyword>
<dbReference type="InterPro" id="IPR058627">
    <property type="entry name" value="MdtA-like_C"/>
</dbReference>
<sequence>MTRHRRGLPRAPVAALLLATAATLLAGCSSQTEGGAPEGSVTPTNVTLTAAQHQHVQLHTMTRSSFHKTLEVTGVVDFDNDQATAVLAPISGPVAKLLVGIGDRVKKGDALAVVDSPDFAAAISAYRKAITTAHTARRLAELEKDLVQHQGVAQREEDQAETDAANAEADRDAARQALIGLNVDAQTIKAIEQGRPVAHVDGVIRSPISGTVVDKQITPGQLLQAGTTPCFTVADLSRVWVMAQVPESDLAAISLGDAADVAPGMDARRIAGTVTNISALVNPDTRLVPARVAVDNPQGLLKKQMYVNVRIHSHAEANGLLVPISAILRNDENLPFVYVVQHDGSFARRPVTMGYRTGDQVDIPSGLQPGEQVVVDGGIFVQFMQNQ</sequence>
<keyword evidence="9" id="KW-1185">Reference proteome</keyword>
<evidence type="ECO:0000256" key="4">
    <source>
        <dbReference type="SAM" id="SignalP"/>
    </source>
</evidence>
<evidence type="ECO:0000313" key="8">
    <source>
        <dbReference type="EMBL" id="TCI07427.1"/>
    </source>
</evidence>
<dbReference type="Gene3D" id="2.40.30.170">
    <property type="match status" value="1"/>
</dbReference>
<evidence type="ECO:0000256" key="1">
    <source>
        <dbReference type="ARBA" id="ARBA00009477"/>
    </source>
</evidence>
<name>A0A4R0YP89_9GAMM</name>
<dbReference type="GO" id="GO:0016020">
    <property type="term" value="C:membrane"/>
    <property type="evidence" value="ECO:0007669"/>
    <property type="project" value="InterPro"/>
</dbReference>
<dbReference type="Pfam" id="PF25954">
    <property type="entry name" value="Beta-barrel_RND_2"/>
    <property type="match status" value="1"/>
</dbReference>
<dbReference type="PANTHER" id="PTHR30097">
    <property type="entry name" value="CATION EFFLUX SYSTEM PROTEIN CUSB"/>
    <property type="match status" value="1"/>
</dbReference>
<gene>
    <name evidence="8" type="ORF">EZM97_29995</name>
</gene>
<comment type="caution">
    <text evidence="8">The sequence shown here is derived from an EMBL/GenBank/DDBJ whole genome shotgun (WGS) entry which is preliminary data.</text>
</comment>
<evidence type="ECO:0000259" key="6">
    <source>
        <dbReference type="Pfam" id="PF25967"/>
    </source>
</evidence>
<evidence type="ECO:0000256" key="3">
    <source>
        <dbReference type="SAM" id="MobiDB-lite"/>
    </source>
</evidence>
<dbReference type="GO" id="GO:0022857">
    <property type="term" value="F:transmembrane transporter activity"/>
    <property type="evidence" value="ECO:0007669"/>
    <property type="project" value="InterPro"/>
</dbReference>
<feature type="chain" id="PRO_5020639860" evidence="4">
    <location>
        <begin position="27"/>
        <end position="387"/>
    </location>
</feature>
<protein>
    <submittedName>
        <fullName evidence="8">Efflux RND transporter periplasmic adaptor subunit</fullName>
    </submittedName>
</protein>
<comment type="similarity">
    <text evidence="1">Belongs to the membrane fusion protein (MFP) (TC 8.A.1) family.</text>
</comment>
<evidence type="ECO:0000259" key="7">
    <source>
        <dbReference type="Pfam" id="PF25973"/>
    </source>
</evidence>